<protein>
    <submittedName>
        <fullName evidence="2">Uncharacterized protein</fullName>
    </submittedName>
</protein>
<gene>
    <name evidence="2" type="ORF">HMPREF0202_02619</name>
</gene>
<dbReference type="EMBL" id="AXZF01000143">
    <property type="protein sequence ID" value="ERT66521.1"/>
    <property type="molecule type" value="Genomic_DNA"/>
</dbReference>
<sequence>MPTILGWGITLFSVNIFWIFFRAINLNNAIKVLKAMFIINTNSFLISLKYKNALNNSMGNKLILLLLVIAILISIFSINSSQKKDIFKTTKFRFLECLLFLFSSIMLVNRLASFLYFNF</sequence>
<dbReference type="Proteomes" id="UP000017081">
    <property type="component" value="Unassembled WGS sequence"/>
</dbReference>
<comment type="caution">
    <text evidence="2">The sequence shown here is derived from an EMBL/GenBank/DDBJ whole genome shotgun (WGS) entry which is preliminary data.</text>
</comment>
<feature type="transmembrane region" description="Helical" evidence="1">
    <location>
        <begin position="32"/>
        <end position="50"/>
    </location>
</feature>
<keyword evidence="1" id="KW-0472">Membrane</keyword>
<reference evidence="2 3" key="1">
    <citation type="submission" date="2013-08" db="EMBL/GenBank/DDBJ databases">
        <authorList>
            <person name="Weinstock G."/>
            <person name="Sodergren E."/>
            <person name="Wylie T."/>
            <person name="Fulton L."/>
            <person name="Fulton R."/>
            <person name="Fronick C."/>
            <person name="O'Laughlin M."/>
            <person name="Godfrey J."/>
            <person name="Miner T."/>
            <person name="Herter B."/>
            <person name="Appelbaum E."/>
            <person name="Cordes M."/>
            <person name="Lek S."/>
            <person name="Wollam A."/>
            <person name="Pepin K.H."/>
            <person name="Palsikar V.B."/>
            <person name="Mitreva M."/>
            <person name="Wilson R.K."/>
        </authorList>
    </citation>
    <scope>NUCLEOTIDE SEQUENCE [LARGE SCALE GENOMIC DNA]</scope>
    <source>
        <strain evidence="2 3">ATCC BAA-474</strain>
    </source>
</reference>
<keyword evidence="3" id="KW-1185">Reference proteome</keyword>
<evidence type="ECO:0000256" key="1">
    <source>
        <dbReference type="SAM" id="Phobius"/>
    </source>
</evidence>
<name>U7V4Q7_9FUSO</name>
<evidence type="ECO:0000313" key="2">
    <source>
        <dbReference type="EMBL" id="ERT66521.1"/>
    </source>
</evidence>
<dbReference type="eggNOG" id="COG1696">
    <property type="taxonomic scope" value="Bacteria"/>
</dbReference>
<keyword evidence="1" id="KW-1133">Transmembrane helix</keyword>
<feature type="transmembrane region" description="Helical" evidence="1">
    <location>
        <begin position="6"/>
        <end position="25"/>
    </location>
</feature>
<keyword evidence="1" id="KW-0812">Transmembrane</keyword>
<organism evidence="2 3">
    <name type="scientific">Cetobacterium somerae ATCC BAA-474</name>
    <dbReference type="NCBI Taxonomy" id="1319815"/>
    <lineage>
        <taxon>Bacteria</taxon>
        <taxon>Fusobacteriati</taxon>
        <taxon>Fusobacteriota</taxon>
        <taxon>Fusobacteriia</taxon>
        <taxon>Fusobacteriales</taxon>
        <taxon>Fusobacteriaceae</taxon>
        <taxon>Cetobacterium</taxon>
    </lineage>
</organism>
<evidence type="ECO:0000313" key="3">
    <source>
        <dbReference type="Proteomes" id="UP000017081"/>
    </source>
</evidence>
<feature type="transmembrane region" description="Helical" evidence="1">
    <location>
        <begin position="62"/>
        <end position="80"/>
    </location>
</feature>
<dbReference type="HOGENOM" id="CLU_132692_0_0_0"/>
<feature type="transmembrane region" description="Helical" evidence="1">
    <location>
        <begin position="92"/>
        <end position="117"/>
    </location>
</feature>
<dbReference type="STRING" id="1319815.HMPREF0202_02619"/>
<proteinExistence type="predicted"/>
<dbReference type="AlphaFoldDB" id="U7V4Q7"/>
<accession>U7V4Q7</accession>